<evidence type="ECO:0000313" key="7">
    <source>
        <dbReference type="EMBL" id="RLN19923.1"/>
    </source>
</evidence>
<keyword evidence="8" id="KW-1185">Reference proteome</keyword>
<keyword evidence="4" id="KW-0067">ATP-binding</keyword>
<organism evidence="7 8">
    <name type="scientific">Panicum miliaceum</name>
    <name type="common">Proso millet</name>
    <name type="synonym">Broomcorn millet</name>
    <dbReference type="NCBI Taxonomy" id="4540"/>
    <lineage>
        <taxon>Eukaryota</taxon>
        <taxon>Viridiplantae</taxon>
        <taxon>Streptophyta</taxon>
        <taxon>Embryophyta</taxon>
        <taxon>Tracheophyta</taxon>
        <taxon>Spermatophyta</taxon>
        <taxon>Magnoliopsida</taxon>
        <taxon>Liliopsida</taxon>
        <taxon>Poales</taxon>
        <taxon>Poaceae</taxon>
        <taxon>PACMAD clade</taxon>
        <taxon>Panicoideae</taxon>
        <taxon>Panicodae</taxon>
        <taxon>Paniceae</taxon>
        <taxon>Panicinae</taxon>
        <taxon>Panicum</taxon>
        <taxon>Panicum sect. Panicum</taxon>
    </lineage>
</organism>
<comment type="caution">
    <text evidence="7">The sequence shown here is derived from an EMBL/GenBank/DDBJ whole genome shotgun (WGS) entry which is preliminary data.</text>
</comment>
<dbReference type="GO" id="GO:0005524">
    <property type="term" value="F:ATP binding"/>
    <property type="evidence" value="ECO:0007669"/>
    <property type="project" value="UniProtKB-KW"/>
</dbReference>
<evidence type="ECO:0000256" key="4">
    <source>
        <dbReference type="PIRSR" id="PIRSR600407-2"/>
    </source>
</evidence>
<dbReference type="GO" id="GO:0016705">
    <property type="term" value="F:oxidoreductase activity, acting on paired donors, with incorporation or reduction of molecular oxygen"/>
    <property type="evidence" value="ECO:0007669"/>
    <property type="project" value="InterPro"/>
</dbReference>
<proteinExistence type="inferred from homology"/>
<dbReference type="InterPro" id="IPR000407">
    <property type="entry name" value="GDA1_CD39_NTPase"/>
</dbReference>
<dbReference type="SUPFAM" id="SSF48264">
    <property type="entry name" value="Cytochrome P450"/>
    <property type="match status" value="1"/>
</dbReference>
<dbReference type="GO" id="GO:0004497">
    <property type="term" value="F:monooxygenase activity"/>
    <property type="evidence" value="ECO:0007669"/>
    <property type="project" value="InterPro"/>
</dbReference>
<keyword evidence="6" id="KW-1133">Transmembrane helix</keyword>
<protein>
    <recommendedName>
        <fullName evidence="9">Apyrase 1</fullName>
    </recommendedName>
</protein>
<sequence length="711" mass="78593">MRRYSGAGARQQQQTEAVADRVHRYRGVLLVLLAPVLLISFVLLLMPRAPASTSGGGLLAAGGRRWGPRAVEDGSNKYAVIFDAGSSGSRVHVYGFDENLDLVPIGKEIELFKQKKPGLSAYAKDPQEAAESLISLLEEAEKVVPAELRQQTPLRVGATAGLRALGTERSEEILQAVRELLRDKSSFKSQPDWVTVLDGSQEGAFQWVTINYLLGKLGKPYSNTVGVVDLGGGSVQMAYAISEKDAVKAPEVSDGEDSYVKKLLLKGTTYYLYVHSYLHYGLLAARAEILKAGEGNDYSECMLEGHHGKYSYGDNTFEASGSPSGASYTKCRALAAGFVNPNAATAKVKPSDFEENARRVCKLNVKDAQATYPDVSEENIPYLCIDLVYQYTLLVDGFGVDPYQDITLVKKVPYGDSHVEAAWPLGSAIELNRSLLLPPLDRGGNRQCFHRVPWSLLVCGLLGLALLRQAGRLVHRMWWRPRRLERALCAQGLRGTPYRLLAGDVRENARLIREACSRPLPPRCHDIAPRVAPFLTAGGRACLSWFGPVPRVIVADPGVAGDVLYSKFGHLEKPNFPALTRLLADGVAGLEGEKWVRHRRILNPAFHLEKLKVLMNLFSFIHSRRDPLFSDEVCCRRFPRAARRWAESVGSDGWCELDVWPELQNLTGDVISRTAFGTSYYLEGRRIFQLQAEQAERLVATIQKIIIPGYL</sequence>
<dbReference type="EMBL" id="PQIB02000005">
    <property type="protein sequence ID" value="RLN19923.1"/>
    <property type="molecule type" value="Genomic_DNA"/>
</dbReference>
<comment type="similarity">
    <text evidence="1 5">Belongs to the GDA1/CD39 NTPase family.</text>
</comment>
<evidence type="ECO:0000256" key="5">
    <source>
        <dbReference type="RuleBase" id="RU003833"/>
    </source>
</evidence>
<evidence type="ECO:0000256" key="2">
    <source>
        <dbReference type="ARBA" id="ARBA00022801"/>
    </source>
</evidence>
<accession>A0A3L6SIC5</accession>
<dbReference type="STRING" id="4540.A0A3L6SIC5"/>
<dbReference type="GO" id="GO:0016020">
    <property type="term" value="C:membrane"/>
    <property type="evidence" value="ECO:0007669"/>
    <property type="project" value="TreeGrafter"/>
</dbReference>
<feature type="transmembrane region" description="Helical" evidence="6">
    <location>
        <begin position="28"/>
        <end position="46"/>
    </location>
</feature>
<evidence type="ECO:0000313" key="8">
    <source>
        <dbReference type="Proteomes" id="UP000275267"/>
    </source>
</evidence>
<keyword evidence="6" id="KW-0472">Membrane</keyword>
<dbReference type="GO" id="GO:0017110">
    <property type="term" value="F:nucleoside diphosphate phosphatase activity"/>
    <property type="evidence" value="ECO:0007669"/>
    <property type="project" value="TreeGrafter"/>
</dbReference>
<dbReference type="Gene3D" id="3.30.420.40">
    <property type="match status" value="1"/>
</dbReference>
<dbReference type="InterPro" id="IPR036396">
    <property type="entry name" value="Cyt_P450_sf"/>
</dbReference>
<dbReference type="GO" id="GO:0020037">
    <property type="term" value="F:heme binding"/>
    <property type="evidence" value="ECO:0007669"/>
    <property type="project" value="InterPro"/>
</dbReference>
<dbReference type="Pfam" id="PF01150">
    <property type="entry name" value="GDA1_CD39"/>
    <property type="match status" value="2"/>
</dbReference>
<feature type="binding site" evidence="4">
    <location>
        <begin position="232"/>
        <end position="236"/>
    </location>
    <ligand>
        <name>ATP</name>
        <dbReference type="ChEBI" id="CHEBI:30616"/>
    </ligand>
</feature>
<dbReference type="PANTHER" id="PTHR11782">
    <property type="entry name" value="ADENOSINE/GUANOSINE DIPHOSPHATASE"/>
    <property type="match status" value="1"/>
</dbReference>
<dbReference type="Gene3D" id="3.30.420.150">
    <property type="entry name" value="Exopolyphosphatase. Domain 2"/>
    <property type="match status" value="2"/>
</dbReference>
<dbReference type="PANTHER" id="PTHR11782:SF83">
    <property type="entry name" value="GUANOSINE-DIPHOSPHATASE"/>
    <property type="match status" value="1"/>
</dbReference>
<evidence type="ECO:0000256" key="6">
    <source>
        <dbReference type="SAM" id="Phobius"/>
    </source>
</evidence>
<dbReference type="GO" id="GO:0005506">
    <property type="term" value="F:iron ion binding"/>
    <property type="evidence" value="ECO:0007669"/>
    <property type="project" value="InterPro"/>
</dbReference>
<reference evidence="8" key="1">
    <citation type="journal article" date="2019" name="Nat. Commun.">
        <title>The genome of broomcorn millet.</title>
        <authorList>
            <person name="Zou C."/>
            <person name="Miki D."/>
            <person name="Li D."/>
            <person name="Tang Q."/>
            <person name="Xiao L."/>
            <person name="Rajput S."/>
            <person name="Deng P."/>
            <person name="Jia W."/>
            <person name="Huang R."/>
            <person name="Zhang M."/>
            <person name="Sun Y."/>
            <person name="Hu J."/>
            <person name="Fu X."/>
            <person name="Schnable P.S."/>
            <person name="Li F."/>
            <person name="Zhang H."/>
            <person name="Feng B."/>
            <person name="Zhu X."/>
            <person name="Liu R."/>
            <person name="Schnable J.C."/>
            <person name="Zhu J.-K."/>
            <person name="Zhang H."/>
        </authorList>
    </citation>
    <scope>NUCLEOTIDE SEQUENCE [LARGE SCALE GENOMIC DNA]</scope>
</reference>
<name>A0A3L6SIC5_PANMI</name>
<dbReference type="AlphaFoldDB" id="A0A3L6SIC5"/>
<keyword evidence="6" id="KW-0812">Transmembrane</keyword>
<dbReference type="Gene3D" id="1.10.630.10">
    <property type="entry name" value="Cytochrome P450"/>
    <property type="match status" value="1"/>
</dbReference>
<dbReference type="OrthoDB" id="6372431at2759"/>
<keyword evidence="2 5" id="KW-0378">Hydrolase</keyword>
<gene>
    <name evidence="7" type="ORF">C2845_PM02G27250</name>
</gene>
<dbReference type="Proteomes" id="UP000275267">
    <property type="component" value="Unassembled WGS sequence"/>
</dbReference>
<evidence type="ECO:0008006" key="9">
    <source>
        <dbReference type="Google" id="ProtNLM"/>
    </source>
</evidence>
<feature type="active site" description="Proton acceptor" evidence="3">
    <location>
        <position position="202"/>
    </location>
</feature>
<evidence type="ECO:0000256" key="1">
    <source>
        <dbReference type="ARBA" id="ARBA00009283"/>
    </source>
</evidence>
<keyword evidence="4" id="KW-0547">Nucleotide-binding</keyword>
<evidence type="ECO:0000256" key="3">
    <source>
        <dbReference type="PIRSR" id="PIRSR600407-1"/>
    </source>
</evidence>
<dbReference type="GO" id="GO:0009134">
    <property type="term" value="P:nucleoside diphosphate catabolic process"/>
    <property type="evidence" value="ECO:0007669"/>
    <property type="project" value="TreeGrafter"/>
</dbReference>
<dbReference type="PROSITE" id="PS01238">
    <property type="entry name" value="GDA1_CD39_NTPASE"/>
    <property type="match status" value="1"/>
</dbReference>